<evidence type="ECO:0000256" key="1">
    <source>
        <dbReference type="ARBA" id="ARBA00022741"/>
    </source>
</evidence>
<organism evidence="9 10">
    <name type="scientific">Zhouia amylolytica</name>
    <dbReference type="NCBI Taxonomy" id="376730"/>
    <lineage>
        <taxon>Bacteria</taxon>
        <taxon>Pseudomonadati</taxon>
        <taxon>Bacteroidota</taxon>
        <taxon>Flavobacteriia</taxon>
        <taxon>Flavobacteriales</taxon>
        <taxon>Flavobacteriaceae</taxon>
        <taxon>Zhouia</taxon>
    </lineage>
</organism>
<dbReference type="Pfam" id="PF02954">
    <property type="entry name" value="HTH_8"/>
    <property type="match status" value="1"/>
</dbReference>
<dbReference type="GO" id="GO:0005524">
    <property type="term" value="F:ATP binding"/>
    <property type="evidence" value="ECO:0007669"/>
    <property type="project" value="UniProtKB-KW"/>
</dbReference>
<dbReference type="InterPro" id="IPR025943">
    <property type="entry name" value="Sigma_54_int_dom_ATP-bd_2"/>
</dbReference>
<dbReference type="PANTHER" id="PTHR32071:SF57">
    <property type="entry name" value="C4-DICARBOXYLATE TRANSPORT TRANSCRIPTIONAL REGULATORY PROTEIN DCTD"/>
    <property type="match status" value="1"/>
</dbReference>
<dbReference type="Pfam" id="PF00072">
    <property type="entry name" value="Response_reg"/>
    <property type="match status" value="1"/>
</dbReference>
<evidence type="ECO:0000313" key="9">
    <source>
        <dbReference type="EMBL" id="SFS55627.1"/>
    </source>
</evidence>
<evidence type="ECO:0000256" key="3">
    <source>
        <dbReference type="ARBA" id="ARBA00023015"/>
    </source>
</evidence>
<feature type="modified residue" description="4-aspartylphosphate" evidence="6">
    <location>
        <position position="59"/>
    </location>
</feature>
<dbReference type="InterPro" id="IPR001789">
    <property type="entry name" value="Sig_transdc_resp-reg_receiver"/>
</dbReference>
<evidence type="ECO:0000256" key="4">
    <source>
        <dbReference type="ARBA" id="ARBA00023125"/>
    </source>
</evidence>
<dbReference type="PROSITE" id="PS00676">
    <property type="entry name" value="SIGMA54_INTERACT_2"/>
    <property type="match status" value="1"/>
</dbReference>
<evidence type="ECO:0000313" key="10">
    <source>
        <dbReference type="Proteomes" id="UP000183209"/>
    </source>
</evidence>
<evidence type="ECO:0000259" key="7">
    <source>
        <dbReference type="PROSITE" id="PS50045"/>
    </source>
</evidence>
<dbReference type="InterPro" id="IPR002078">
    <property type="entry name" value="Sigma_54_int"/>
</dbReference>
<dbReference type="Gene3D" id="3.40.50.2300">
    <property type="match status" value="1"/>
</dbReference>
<dbReference type="RefSeq" id="WP_074977150.1">
    <property type="nucleotide sequence ID" value="NZ_FPAG01000002.1"/>
</dbReference>
<dbReference type="Gene3D" id="1.10.8.60">
    <property type="match status" value="1"/>
</dbReference>
<protein>
    <submittedName>
        <fullName evidence="9">Two-component system, NtrC family, response regulator</fullName>
    </submittedName>
</protein>
<dbReference type="SUPFAM" id="SSF52172">
    <property type="entry name" value="CheY-like"/>
    <property type="match status" value="1"/>
</dbReference>
<dbReference type="GO" id="GO:0043565">
    <property type="term" value="F:sequence-specific DNA binding"/>
    <property type="evidence" value="ECO:0007669"/>
    <property type="project" value="InterPro"/>
</dbReference>
<dbReference type="InterPro" id="IPR025662">
    <property type="entry name" value="Sigma_54_int_dom_ATP-bd_1"/>
</dbReference>
<feature type="domain" description="Response regulatory" evidence="8">
    <location>
        <begin position="10"/>
        <end position="128"/>
    </location>
</feature>
<dbReference type="EMBL" id="FPAG01000002">
    <property type="protein sequence ID" value="SFS55627.1"/>
    <property type="molecule type" value="Genomic_DNA"/>
</dbReference>
<dbReference type="SMART" id="SM00448">
    <property type="entry name" value="REC"/>
    <property type="match status" value="1"/>
</dbReference>
<feature type="domain" description="Sigma-54 factor interaction" evidence="7">
    <location>
        <begin position="147"/>
        <end position="375"/>
    </location>
</feature>
<dbReference type="GO" id="GO:0000160">
    <property type="term" value="P:phosphorelay signal transduction system"/>
    <property type="evidence" value="ECO:0007669"/>
    <property type="project" value="InterPro"/>
</dbReference>
<keyword evidence="6" id="KW-0597">Phosphoprotein</keyword>
<accession>A0A1I6QSW6</accession>
<dbReference type="InterPro" id="IPR025944">
    <property type="entry name" value="Sigma_54_int_dom_CS"/>
</dbReference>
<evidence type="ECO:0000256" key="6">
    <source>
        <dbReference type="PROSITE-ProRule" id="PRU00169"/>
    </source>
</evidence>
<evidence type="ECO:0000256" key="2">
    <source>
        <dbReference type="ARBA" id="ARBA00022840"/>
    </source>
</evidence>
<dbReference type="OrthoDB" id="5401077at2"/>
<dbReference type="PROSITE" id="PS50045">
    <property type="entry name" value="SIGMA54_INTERACT_4"/>
    <property type="match status" value="1"/>
</dbReference>
<dbReference type="PANTHER" id="PTHR32071">
    <property type="entry name" value="TRANSCRIPTIONAL REGULATORY PROTEIN"/>
    <property type="match status" value="1"/>
</dbReference>
<dbReference type="Gene3D" id="1.10.10.60">
    <property type="entry name" value="Homeodomain-like"/>
    <property type="match status" value="1"/>
</dbReference>
<keyword evidence="1" id="KW-0547">Nucleotide-binding</keyword>
<dbReference type="Pfam" id="PF25601">
    <property type="entry name" value="AAA_lid_14"/>
    <property type="match status" value="1"/>
</dbReference>
<dbReference type="Pfam" id="PF00158">
    <property type="entry name" value="Sigma54_activat"/>
    <property type="match status" value="1"/>
</dbReference>
<keyword evidence="5" id="KW-0804">Transcription</keyword>
<dbReference type="FunFam" id="3.40.50.300:FF:000006">
    <property type="entry name" value="DNA-binding transcriptional regulator NtrC"/>
    <property type="match status" value="1"/>
</dbReference>
<dbReference type="PROSITE" id="PS00688">
    <property type="entry name" value="SIGMA54_INTERACT_3"/>
    <property type="match status" value="1"/>
</dbReference>
<dbReference type="InterPro" id="IPR002197">
    <property type="entry name" value="HTH_Fis"/>
</dbReference>
<name>A0A1I6QSW6_9FLAO</name>
<dbReference type="Gene3D" id="3.40.50.300">
    <property type="entry name" value="P-loop containing nucleotide triphosphate hydrolases"/>
    <property type="match status" value="1"/>
</dbReference>
<dbReference type="PRINTS" id="PR01590">
    <property type="entry name" value="HTHFIS"/>
</dbReference>
<dbReference type="InterPro" id="IPR058031">
    <property type="entry name" value="AAA_lid_NorR"/>
</dbReference>
<dbReference type="SUPFAM" id="SSF52540">
    <property type="entry name" value="P-loop containing nucleoside triphosphate hydrolases"/>
    <property type="match status" value="1"/>
</dbReference>
<dbReference type="SMART" id="SM00382">
    <property type="entry name" value="AAA"/>
    <property type="match status" value="1"/>
</dbReference>
<dbReference type="GO" id="GO:0006355">
    <property type="term" value="P:regulation of DNA-templated transcription"/>
    <property type="evidence" value="ECO:0007669"/>
    <property type="project" value="InterPro"/>
</dbReference>
<dbReference type="PROSITE" id="PS50110">
    <property type="entry name" value="RESPONSE_REGULATORY"/>
    <property type="match status" value="1"/>
</dbReference>
<dbReference type="InterPro" id="IPR027417">
    <property type="entry name" value="P-loop_NTPase"/>
</dbReference>
<reference evidence="9 10" key="1">
    <citation type="submission" date="2016-10" db="EMBL/GenBank/DDBJ databases">
        <authorList>
            <person name="de Groot N.N."/>
        </authorList>
    </citation>
    <scope>NUCLEOTIDE SEQUENCE [LARGE SCALE GENOMIC DNA]</scope>
    <source>
        <strain evidence="9 10">CGMCC 1.6114</strain>
    </source>
</reference>
<dbReference type="Proteomes" id="UP000183209">
    <property type="component" value="Unassembled WGS sequence"/>
</dbReference>
<keyword evidence="3" id="KW-0805">Transcription regulation</keyword>
<keyword evidence="4" id="KW-0238">DNA-binding</keyword>
<dbReference type="InterPro" id="IPR003593">
    <property type="entry name" value="AAA+_ATPase"/>
</dbReference>
<dbReference type="InterPro" id="IPR011006">
    <property type="entry name" value="CheY-like_superfamily"/>
</dbReference>
<sequence length="455" mass="50823">MKSNTKHPYKILVLDDDETVCQSLRYLFIKQGWEVQTLTNPLNAVAFLKNNPADLILLDLNFRVGTDGKEGLGILKEIKSYTKEVPVILFTAWGSMQLAIDGMKLGAADFLTKPWDNENLIAAIRTQLQLRGKNEDPPTSHSSLDAIIGTSETIKAIKEWIVKAAPTDATVLISGESGTGKELVAKAIHDLSKRQDQAFVSVNLGAIPDSLFESELFGHKKGAFTSAVSDREGRFKLAEKGTLFLDEIGDLALASQVKLLRVLQEKTFEPLGGSKPIKTDVRIISATHKDLSDMVVRETFREDLFYRINLLHIHLPALSERREDIPLLVNHFIQQFNATQNKKVKVESHALEWLEKQAYPGNIRQLKNCIERTVLLTSKNSLGIKDFKPHLEAKPGGSNKFPKVGELTLDEMEKTLIANALEFYAGNITDAARSLGITRSALYRRIEKYNINYDA</sequence>
<evidence type="ECO:0000256" key="5">
    <source>
        <dbReference type="ARBA" id="ARBA00023163"/>
    </source>
</evidence>
<dbReference type="SUPFAM" id="SSF46689">
    <property type="entry name" value="Homeodomain-like"/>
    <property type="match status" value="1"/>
</dbReference>
<evidence type="ECO:0000259" key="8">
    <source>
        <dbReference type="PROSITE" id="PS50110"/>
    </source>
</evidence>
<keyword evidence="2" id="KW-0067">ATP-binding</keyword>
<dbReference type="InterPro" id="IPR009057">
    <property type="entry name" value="Homeodomain-like_sf"/>
</dbReference>
<gene>
    <name evidence="9" type="ORF">SAMN04487906_0851</name>
</gene>
<proteinExistence type="predicted"/>
<dbReference type="CDD" id="cd00009">
    <property type="entry name" value="AAA"/>
    <property type="match status" value="1"/>
</dbReference>
<dbReference type="PROSITE" id="PS00675">
    <property type="entry name" value="SIGMA54_INTERACT_1"/>
    <property type="match status" value="1"/>
</dbReference>
<dbReference type="AlphaFoldDB" id="A0A1I6QSW6"/>